<sequence>MTSNERHRLSLIIATLGPSTDNEKELITMLMAGIARQWTDGVDIARVLHSDGEEIAKKRIELFREQSKKRNLSTSVYLDTDDSDIDKYIAFGKEISPEIMSFDISNGLDFFKTIKSKLGKNIKTCVRVKLGTSTEGLDDFFKECDYSMIELDSKVIHDDKIVMRSKDNMCEPIYLALMPTLMKGQVQSREENFEIGHTLEEGFDLIALYQETSHGPYAARSVKCIDEISVESEKLRVNPFQDALDKFFSFFKKK</sequence>
<protein>
    <submittedName>
        <fullName evidence="1">CG7362-PA</fullName>
    </submittedName>
</protein>
<dbReference type="InterPro" id="IPR040442">
    <property type="entry name" value="Pyrv_kinase-like_dom_sf"/>
</dbReference>
<dbReference type="InterPro" id="IPR015813">
    <property type="entry name" value="Pyrv/PenolPyrv_kinase-like_dom"/>
</dbReference>
<dbReference type="AlphaFoldDB" id="Q4JN61"/>
<evidence type="ECO:0000313" key="1">
    <source>
        <dbReference type="EMBL" id="AAY89936.1"/>
    </source>
</evidence>
<dbReference type="GO" id="GO:0003824">
    <property type="term" value="F:catalytic activity"/>
    <property type="evidence" value="ECO:0007669"/>
    <property type="project" value="InterPro"/>
</dbReference>
<accession>Q4JN61</accession>
<proteinExistence type="predicted"/>
<dbReference type="Gene3D" id="3.20.20.60">
    <property type="entry name" value="Phosphoenolpyruvate-binding domains"/>
    <property type="match status" value="1"/>
</dbReference>
<dbReference type="SUPFAM" id="SSF51621">
    <property type="entry name" value="Phosphoenolpyruvate/pyruvate domain"/>
    <property type="match status" value="1"/>
</dbReference>
<reference evidence="1" key="1">
    <citation type="journal article" date="2005" name="PLoS Biol.">
        <title>New insights into metabolic properties of marine bacteria encoding proteorhodopsins.</title>
        <authorList>
            <person name="Sabehi G."/>
            <person name="Loy A."/>
            <person name="Jung K.H."/>
            <person name="Partha R."/>
            <person name="Spudich J.L."/>
            <person name="Isaacson T."/>
            <person name="Hirschberg J."/>
            <person name="Wagner M."/>
            <person name="Beja O."/>
        </authorList>
    </citation>
    <scope>NUCLEOTIDE SEQUENCE</scope>
</reference>
<organism evidence="1">
    <name type="scientific">uncultured bacterium BAC13K9BAC</name>
    <dbReference type="NCBI Taxonomy" id="332979"/>
    <lineage>
        <taxon>Bacteria</taxon>
        <taxon>environmental samples</taxon>
    </lineage>
</organism>
<dbReference type="EMBL" id="DQ068067">
    <property type="protein sequence ID" value="AAY89936.1"/>
    <property type="molecule type" value="Genomic_DNA"/>
</dbReference>
<name>Q4JN61_9BACT</name>